<evidence type="ECO:0000313" key="4">
    <source>
        <dbReference type="Proteomes" id="UP000007730"/>
    </source>
</evidence>
<evidence type="ECO:0000256" key="1">
    <source>
        <dbReference type="ARBA" id="ARBA00023002"/>
    </source>
</evidence>
<dbReference type="PANTHER" id="PTHR43476:SF5">
    <property type="entry name" value="FAD-DEPENDENT MONOOXYGENASE"/>
    <property type="match status" value="1"/>
</dbReference>
<dbReference type="InterPro" id="IPR036188">
    <property type="entry name" value="FAD/NAD-bd_sf"/>
</dbReference>
<dbReference type="eggNOG" id="COG0654">
    <property type="taxonomic scope" value="Bacteria"/>
</dbReference>
<dbReference type="KEGG" id="oca:OCAR_6008"/>
<dbReference type="GO" id="GO:0004497">
    <property type="term" value="F:monooxygenase activity"/>
    <property type="evidence" value="ECO:0007669"/>
    <property type="project" value="UniProtKB-KW"/>
</dbReference>
<dbReference type="PATRIC" id="fig|504832.7.peg.2137"/>
<name>B6JHF6_AFIC5</name>
<dbReference type="HOGENOM" id="CLU_033626_0_0_5"/>
<evidence type="ECO:0000259" key="2">
    <source>
        <dbReference type="Pfam" id="PF01494"/>
    </source>
</evidence>
<dbReference type="EMBL" id="CP002826">
    <property type="protein sequence ID" value="AEI06725.1"/>
    <property type="molecule type" value="Genomic_DNA"/>
</dbReference>
<organism evidence="3 4">
    <name type="scientific">Afipia carboxidovorans (strain ATCC 49405 / DSM 1227 / KCTC 32145 / OM5)</name>
    <name type="common">Oligotropha carboxidovorans</name>
    <dbReference type="NCBI Taxonomy" id="504832"/>
    <lineage>
        <taxon>Bacteria</taxon>
        <taxon>Pseudomonadati</taxon>
        <taxon>Pseudomonadota</taxon>
        <taxon>Alphaproteobacteria</taxon>
        <taxon>Hyphomicrobiales</taxon>
        <taxon>Nitrobacteraceae</taxon>
        <taxon>Afipia</taxon>
    </lineage>
</organism>
<dbReference type="Gene3D" id="3.50.50.60">
    <property type="entry name" value="FAD/NAD(P)-binding domain"/>
    <property type="match status" value="2"/>
</dbReference>
<evidence type="ECO:0000313" key="3">
    <source>
        <dbReference type="EMBL" id="AEI06725.1"/>
    </source>
</evidence>
<dbReference type="NCBIfam" id="NF004834">
    <property type="entry name" value="PRK06185.1-3"/>
    <property type="match status" value="1"/>
</dbReference>
<dbReference type="InterPro" id="IPR050631">
    <property type="entry name" value="PheA/TfdB_FAD_monoxygenase"/>
</dbReference>
<dbReference type="Proteomes" id="UP000007730">
    <property type="component" value="Chromosome"/>
</dbReference>
<dbReference type="InterPro" id="IPR002938">
    <property type="entry name" value="FAD-bd"/>
</dbReference>
<sequence length="426" mass="46734">MSEELPQVSEGLSSPVTEQHVQCCVVGGGPAGMMLGYLLGRAGIKTLVLEKHADFFRDFRGDTVHPSTLEVMDELGLLDDFLKVPHDEVRQLEAQVGTTSIRMADLTRIETRCPFIAFMPQWDFLNFIDTQGRRYPALEVRKNAEATDLLFDGDRVSGVVARTPQGDLRLTADLTVACDGRHSRMREQAGMTVENIGAPMDVLWFKAGKAERAGGSVFARIQAGQMMVMLDRGDYWQCAYVIAKNGYEAVKAKGLDAFRGNIVRLAPILRESVGDVRSWDDVKLLSVRIDRLTQWARNGFLCIGDAAHAMSPVGGVGVNLAVQDAVAAANLLHDKFGASGPSLDDLNSVQARRSFPVKVTQAVQVMVQNRLIDRAISEQDFSPPLMMRIIGRSPWLQRLIARGVGIGVRPEHVHSPERAPASSVSD</sequence>
<protein>
    <submittedName>
        <fullName evidence="3">FAD-dependent monooxygenase</fullName>
    </submittedName>
</protein>
<dbReference type="Pfam" id="PF01494">
    <property type="entry name" value="FAD_binding_3"/>
    <property type="match status" value="1"/>
</dbReference>
<reference evidence="3 4" key="1">
    <citation type="journal article" date="2011" name="J. Bacteriol.">
        <title>Complete genome sequences of the chemolithoautotrophic Oligotropha carboxidovorans strains OM4 and OM5.</title>
        <authorList>
            <person name="Volland S."/>
            <person name="Rachinger M."/>
            <person name="Strittmatter A."/>
            <person name="Daniel R."/>
            <person name="Gottschalk G."/>
            <person name="Meyer O."/>
        </authorList>
    </citation>
    <scope>NUCLEOTIDE SEQUENCE [LARGE SCALE GENOMIC DNA]</scope>
    <source>
        <strain evidence="4">ATCC 49405 / DSM 1227 / KCTC 32145 / OM5</strain>
    </source>
</reference>
<dbReference type="SUPFAM" id="SSF51905">
    <property type="entry name" value="FAD/NAD(P)-binding domain"/>
    <property type="match status" value="1"/>
</dbReference>
<dbReference type="GO" id="GO:0071949">
    <property type="term" value="F:FAD binding"/>
    <property type="evidence" value="ECO:0007669"/>
    <property type="project" value="InterPro"/>
</dbReference>
<dbReference type="PRINTS" id="PR00420">
    <property type="entry name" value="RNGMNOXGNASE"/>
</dbReference>
<dbReference type="PANTHER" id="PTHR43476">
    <property type="entry name" value="3-(3-HYDROXY-PHENYL)PROPIONATE/3-HYDROXYCINNAMIC ACID HYDROXYLASE"/>
    <property type="match status" value="1"/>
</dbReference>
<dbReference type="STRING" id="504832.OCA5_c20180"/>
<accession>B6JHF6</accession>
<dbReference type="AlphaFoldDB" id="B6JHF6"/>
<dbReference type="KEGG" id="ocg:OCA5_c20180"/>
<dbReference type="OrthoDB" id="9791689at2"/>
<dbReference type="RefSeq" id="WP_012563154.1">
    <property type="nucleotide sequence ID" value="NC_011386.1"/>
</dbReference>
<gene>
    <name evidence="3" type="ordered locus">OCA5_c20180</name>
</gene>
<feature type="domain" description="FAD-binding" evidence="2">
    <location>
        <begin position="21"/>
        <end position="334"/>
    </location>
</feature>
<dbReference type="NCBIfam" id="NF004833">
    <property type="entry name" value="PRK06185.1-1"/>
    <property type="match status" value="1"/>
</dbReference>
<keyword evidence="1" id="KW-0560">Oxidoreductase</keyword>
<keyword evidence="4" id="KW-1185">Reference proteome</keyword>
<keyword evidence="3" id="KW-0503">Monooxygenase</keyword>
<proteinExistence type="predicted"/>